<dbReference type="InterPro" id="IPR001117">
    <property type="entry name" value="Cu-oxidase_2nd"/>
</dbReference>
<name>A0AAP0PIH3_9MAGN</name>
<dbReference type="PANTHER" id="PTHR36334">
    <property type="entry name" value="PROTEIN, PUTATIVE (DUF2358)-RELATED"/>
    <property type="match status" value="1"/>
</dbReference>
<dbReference type="Pfam" id="PF00394">
    <property type="entry name" value="Cu-oxidase"/>
    <property type="match status" value="1"/>
</dbReference>
<organism evidence="5 6">
    <name type="scientific">Stephania japonica</name>
    <dbReference type="NCBI Taxonomy" id="461633"/>
    <lineage>
        <taxon>Eukaryota</taxon>
        <taxon>Viridiplantae</taxon>
        <taxon>Streptophyta</taxon>
        <taxon>Embryophyta</taxon>
        <taxon>Tracheophyta</taxon>
        <taxon>Spermatophyta</taxon>
        <taxon>Magnoliopsida</taxon>
        <taxon>Ranunculales</taxon>
        <taxon>Menispermaceae</taxon>
        <taxon>Menispermoideae</taxon>
        <taxon>Cissampelideae</taxon>
        <taxon>Stephania</taxon>
    </lineage>
</organism>
<evidence type="ECO:0000313" key="6">
    <source>
        <dbReference type="Proteomes" id="UP001417504"/>
    </source>
</evidence>
<dbReference type="Gene3D" id="2.60.40.420">
    <property type="entry name" value="Cupredoxins - blue copper proteins"/>
    <property type="match status" value="3"/>
</dbReference>
<evidence type="ECO:0000259" key="4">
    <source>
        <dbReference type="Pfam" id="PF07732"/>
    </source>
</evidence>
<dbReference type="EMBL" id="JBBNAE010000002">
    <property type="protein sequence ID" value="KAK9146078.1"/>
    <property type="molecule type" value="Genomic_DNA"/>
</dbReference>
<evidence type="ECO:0000259" key="2">
    <source>
        <dbReference type="Pfam" id="PF00394"/>
    </source>
</evidence>
<dbReference type="AlphaFoldDB" id="A0AAP0PIH3"/>
<proteinExistence type="inferred from homology"/>
<feature type="domain" description="Plastocyanin-like" evidence="3">
    <location>
        <begin position="805"/>
        <end position="940"/>
    </location>
</feature>
<dbReference type="GO" id="GO:0005507">
    <property type="term" value="F:copper ion binding"/>
    <property type="evidence" value="ECO:0007669"/>
    <property type="project" value="InterPro"/>
</dbReference>
<sequence length="1000" mass="112004">MTTFFISSSTSPFIPLLSPPRKLLHFTTFPPATCPYHHHHHHLRLDRLNRHRPLRASNDESSIAAADPEADQRSEADRLVDGVDFGELCNEFECISSPLVESTARQLARDILEMREGNRALGTFAVSVKYMDPLRAFTGREKYKRPLWVTDALDKPVVGVQEMVMLSTSLLSIKWTVRGRPKSFIANIGGDIIVKVNSQFTLNQISGQVIEHEESWDLSESSAIAQAYFWVSRRIYSTKETGKDVAESIKNTTNRFPVEKENMEIYPDPSGDPTKFFQRDDGFQRDAYQIALFLAIVYFVTHQAATFGPIEPGTDTVITWCNALTLSVTPIPTLLSSAAPSILHSLFDEMPLRTHSPPLLLLLLLECVVLWRLSFGGDPFAFYDWTVSYVSASPLGPKQQVPLFSRSFFNNFSSLATNLGVFAVQSVFRVGITSLAKGKVWGGREFDSHVIGINGQFPGPILNLTTNWNAVINVRNHLDEPLLITWNGIQLRKASWQDGVSGTNCPIPPGWNWTYQFQVKDQIGSFFYFPSLSFQRAAGGYGGITINNREIIPVPFGMPDGDITIFISDWHTKSHKVMAQQELRKDLEDGIDLGVPDGVLINGYGPYRYNDSIVPNGIPFQIINVEPGKTYRLRVHNVGIATSLNFRIQEHNLLLVETEGSYTVQQNYTNMDIHVGQSFSFLVTMDQDASSDYYVVASPRFVNSSSSWLRATGVAILHYSNSQGPASGPLPDPPTDSDLYSSMNQARSIRWNVSASAARPNPQGSFRYGDITVTDVYVLLNRPAELIDGKLRTTLNGISYIAPETPLKLAQQFNIPGVYKLDFPNQIMNRPAKIDTSIINGTYRGFMEIILQNNDTTVQSYHLDGYAFFVVGMDFGVWTENSRGTYNKWDGVARSTTQVFPGAWTAILVPLDNVGMWNLRTQNLNSWYLGQEVYVSVVNQEITNKTELPLPDNAIYCGMLSYLQKDQAQRVFFSRAKSDNNVCNNSCSIEPKLAKAMQVY</sequence>
<dbReference type="Pfam" id="PF07731">
    <property type="entry name" value="Cu-oxidase_2"/>
    <property type="match status" value="1"/>
</dbReference>
<dbReference type="Pfam" id="PF07732">
    <property type="entry name" value="Cu-oxidase_3"/>
    <property type="match status" value="1"/>
</dbReference>
<evidence type="ECO:0000313" key="5">
    <source>
        <dbReference type="EMBL" id="KAK9146078.1"/>
    </source>
</evidence>
<dbReference type="GO" id="GO:0016491">
    <property type="term" value="F:oxidoreductase activity"/>
    <property type="evidence" value="ECO:0007669"/>
    <property type="project" value="InterPro"/>
</dbReference>
<dbReference type="InterPro" id="IPR034273">
    <property type="entry name" value="CuRO_1_AAO-like"/>
</dbReference>
<evidence type="ECO:0000256" key="1">
    <source>
        <dbReference type="ARBA" id="ARBA00010609"/>
    </source>
</evidence>
<dbReference type="InterPro" id="IPR011707">
    <property type="entry name" value="Cu-oxidase-like_N"/>
</dbReference>
<dbReference type="InterPro" id="IPR011706">
    <property type="entry name" value="Cu-oxidase_C"/>
</dbReference>
<dbReference type="SUPFAM" id="SSF49503">
    <property type="entry name" value="Cupredoxins"/>
    <property type="match status" value="3"/>
</dbReference>
<comment type="similarity">
    <text evidence="1">Belongs to the multicopper oxidase family.</text>
</comment>
<feature type="domain" description="Plastocyanin-like" evidence="4">
    <location>
        <begin position="448"/>
        <end position="550"/>
    </location>
</feature>
<dbReference type="InterPro" id="IPR008972">
    <property type="entry name" value="Cupredoxin"/>
</dbReference>
<feature type="domain" description="Plastocyanin-like" evidence="2">
    <location>
        <begin position="562"/>
        <end position="722"/>
    </location>
</feature>
<dbReference type="PANTHER" id="PTHR36334:SF1">
    <property type="entry name" value="PROTEIN, PUTATIVE (DUF2358)-RELATED"/>
    <property type="match status" value="1"/>
</dbReference>
<accession>A0AAP0PIH3</accession>
<dbReference type="FunFam" id="2.60.40.420:FF:000012">
    <property type="entry name" value="Monocopper oxidase-like protein"/>
    <property type="match status" value="1"/>
</dbReference>
<reference evidence="5 6" key="1">
    <citation type="submission" date="2024-01" db="EMBL/GenBank/DDBJ databases">
        <title>Genome assemblies of Stephania.</title>
        <authorList>
            <person name="Yang L."/>
        </authorList>
    </citation>
    <scope>NUCLEOTIDE SEQUENCE [LARGE SCALE GENOMIC DNA]</scope>
    <source>
        <strain evidence="5">QJT</strain>
        <tissue evidence="5">Leaf</tissue>
    </source>
</reference>
<dbReference type="FunFam" id="2.60.40.420:FF:000016">
    <property type="entry name" value="Monocopper oxidase-like protein"/>
    <property type="match status" value="1"/>
</dbReference>
<dbReference type="GO" id="GO:0009507">
    <property type="term" value="C:chloroplast"/>
    <property type="evidence" value="ECO:0007669"/>
    <property type="project" value="TreeGrafter"/>
</dbReference>
<dbReference type="CDD" id="cd13846">
    <property type="entry name" value="CuRO_1_AAO_like_1"/>
    <property type="match status" value="1"/>
</dbReference>
<dbReference type="Proteomes" id="UP001417504">
    <property type="component" value="Unassembled WGS sequence"/>
</dbReference>
<comment type="caution">
    <text evidence="5">The sequence shown here is derived from an EMBL/GenBank/DDBJ whole genome shotgun (WGS) entry which is preliminary data.</text>
</comment>
<protein>
    <submittedName>
        <fullName evidence="5">Uncharacterized protein</fullName>
    </submittedName>
</protein>
<gene>
    <name evidence="5" type="ORF">Sjap_005981</name>
</gene>
<evidence type="ECO:0000259" key="3">
    <source>
        <dbReference type="Pfam" id="PF07731"/>
    </source>
</evidence>
<keyword evidence="6" id="KW-1185">Reference proteome</keyword>